<reference evidence="2 3" key="1">
    <citation type="journal article" date="2018" name="Nat. Biotechnol.">
        <title>A standardized bacterial taxonomy based on genome phylogeny substantially revises the tree of life.</title>
        <authorList>
            <person name="Parks D.H."/>
            <person name="Chuvochina M."/>
            <person name="Waite D.W."/>
            <person name="Rinke C."/>
            <person name="Skarshewski A."/>
            <person name="Chaumeil P.A."/>
            <person name="Hugenholtz P."/>
        </authorList>
    </citation>
    <scope>NUCLEOTIDE SEQUENCE [LARGE SCALE GENOMIC DNA]</scope>
    <source>
        <strain evidence="2">UBA10227</strain>
    </source>
</reference>
<feature type="non-terminal residue" evidence="2">
    <location>
        <position position="66"/>
    </location>
</feature>
<keyword evidence="1" id="KW-1133">Transmembrane helix</keyword>
<proteinExistence type="predicted"/>
<sequence length="66" mass="7641">MELAELQETWSKLDKKVESQKTITDKMVMDVVKIKHNNKIRAILKYEGAGTVVLFLGLIIVIWNIR</sequence>
<dbReference type="EMBL" id="DPRK01000223">
    <property type="protein sequence ID" value="HCY82651.1"/>
    <property type="molecule type" value="Genomic_DNA"/>
</dbReference>
<accession>A0A3D6BTT0</accession>
<comment type="caution">
    <text evidence="2">The sequence shown here is derived from an EMBL/GenBank/DDBJ whole genome shotgun (WGS) entry which is preliminary data.</text>
</comment>
<feature type="transmembrane region" description="Helical" evidence="1">
    <location>
        <begin position="43"/>
        <end position="65"/>
    </location>
</feature>
<protein>
    <submittedName>
        <fullName evidence="2">Uncharacterized protein</fullName>
    </submittedName>
</protein>
<evidence type="ECO:0000313" key="3">
    <source>
        <dbReference type="Proteomes" id="UP000263268"/>
    </source>
</evidence>
<evidence type="ECO:0000256" key="1">
    <source>
        <dbReference type="SAM" id="Phobius"/>
    </source>
</evidence>
<gene>
    <name evidence="2" type="ORF">DHV22_14195</name>
</gene>
<name>A0A3D6BTT0_9FLAO</name>
<dbReference type="Proteomes" id="UP000263268">
    <property type="component" value="Unassembled WGS sequence"/>
</dbReference>
<evidence type="ECO:0000313" key="2">
    <source>
        <dbReference type="EMBL" id="HCY82651.1"/>
    </source>
</evidence>
<keyword evidence="1" id="KW-0812">Transmembrane</keyword>
<dbReference type="AlphaFoldDB" id="A0A3D6BTT0"/>
<organism evidence="2 3">
    <name type="scientific">Xanthomarina gelatinilytica</name>
    <dbReference type="NCBI Taxonomy" id="1137281"/>
    <lineage>
        <taxon>Bacteria</taxon>
        <taxon>Pseudomonadati</taxon>
        <taxon>Bacteroidota</taxon>
        <taxon>Flavobacteriia</taxon>
        <taxon>Flavobacteriales</taxon>
        <taxon>Flavobacteriaceae</taxon>
        <taxon>Xanthomarina</taxon>
    </lineage>
</organism>
<keyword evidence="1" id="KW-0472">Membrane</keyword>